<dbReference type="Gene3D" id="3.40.390.10">
    <property type="entry name" value="Collagenase (Catalytic Domain)"/>
    <property type="match status" value="1"/>
</dbReference>
<feature type="chain" id="PRO_5022045963" description="EcxA zinc-binding domain-containing protein" evidence="2">
    <location>
        <begin position="36"/>
        <end position="959"/>
    </location>
</feature>
<evidence type="ECO:0000313" key="6">
    <source>
        <dbReference type="Proteomes" id="UP000317909"/>
    </source>
</evidence>
<gene>
    <name evidence="5" type="ORF">I41_35960</name>
</gene>
<dbReference type="PANTHER" id="PTHR38478">
    <property type="entry name" value="PEPTIDASE M1A AND M12B"/>
    <property type="match status" value="1"/>
</dbReference>
<dbReference type="InterPro" id="IPR024079">
    <property type="entry name" value="MetalloPept_cat_dom_sf"/>
</dbReference>
<organism evidence="5 6">
    <name type="scientific">Lacipirellula limnantheis</name>
    <dbReference type="NCBI Taxonomy" id="2528024"/>
    <lineage>
        <taxon>Bacteria</taxon>
        <taxon>Pseudomonadati</taxon>
        <taxon>Planctomycetota</taxon>
        <taxon>Planctomycetia</taxon>
        <taxon>Pirellulales</taxon>
        <taxon>Lacipirellulaceae</taxon>
        <taxon>Lacipirellula</taxon>
    </lineage>
</organism>
<evidence type="ECO:0000256" key="2">
    <source>
        <dbReference type="SAM" id="SignalP"/>
    </source>
</evidence>
<dbReference type="PANTHER" id="PTHR38478:SF1">
    <property type="entry name" value="ZINC DEPENDENT METALLOPROTEASE DOMAIN LIPOPROTEIN"/>
    <property type="match status" value="1"/>
</dbReference>
<dbReference type="GO" id="GO:0008237">
    <property type="term" value="F:metallopeptidase activity"/>
    <property type="evidence" value="ECO:0007669"/>
    <property type="project" value="InterPro"/>
</dbReference>
<evidence type="ECO:0008006" key="7">
    <source>
        <dbReference type="Google" id="ProtNLM"/>
    </source>
</evidence>
<feature type="region of interest" description="Disordered" evidence="1">
    <location>
        <begin position="447"/>
        <end position="466"/>
    </location>
</feature>
<protein>
    <recommendedName>
        <fullName evidence="7">EcxA zinc-binding domain-containing protein</fullName>
    </recommendedName>
</protein>
<reference evidence="5 6" key="1">
    <citation type="submission" date="2019-02" db="EMBL/GenBank/DDBJ databases">
        <title>Deep-cultivation of Planctomycetes and their phenomic and genomic characterization uncovers novel biology.</title>
        <authorList>
            <person name="Wiegand S."/>
            <person name="Jogler M."/>
            <person name="Boedeker C."/>
            <person name="Pinto D."/>
            <person name="Vollmers J."/>
            <person name="Rivas-Marin E."/>
            <person name="Kohn T."/>
            <person name="Peeters S.H."/>
            <person name="Heuer A."/>
            <person name="Rast P."/>
            <person name="Oberbeckmann S."/>
            <person name="Bunk B."/>
            <person name="Jeske O."/>
            <person name="Meyerdierks A."/>
            <person name="Storesund J.E."/>
            <person name="Kallscheuer N."/>
            <person name="Luecker S."/>
            <person name="Lage O.M."/>
            <person name="Pohl T."/>
            <person name="Merkel B.J."/>
            <person name="Hornburger P."/>
            <person name="Mueller R.-W."/>
            <person name="Bruemmer F."/>
            <person name="Labrenz M."/>
            <person name="Spormann A.M."/>
            <person name="Op den Camp H."/>
            <person name="Overmann J."/>
            <person name="Amann R."/>
            <person name="Jetten M.S.M."/>
            <person name="Mascher T."/>
            <person name="Medema M.H."/>
            <person name="Devos D.P."/>
            <person name="Kaster A.-K."/>
            <person name="Ovreas L."/>
            <person name="Rohde M."/>
            <person name="Galperin M.Y."/>
            <person name="Jogler C."/>
        </authorList>
    </citation>
    <scope>NUCLEOTIDE SEQUENCE [LARGE SCALE GENOMIC DNA]</scope>
    <source>
        <strain evidence="5 6">I41</strain>
    </source>
</reference>
<dbReference type="InterPro" id="IPR032534">
    <property type="entry name" value="EcxA_zinc-bd"/>
</dbReference>
<dbReference type="AlphaFoldDB" id="A0A517U1B0"/>
<evidence type="ECO:0000256" key="1">
    <source>
        <dbReference type="SAM" id="MobiDB-lite"/>
    </source>
</evidence>
<dbReference type="SUPFAM" id="SSF55486">
    <property type="entry name" value="Metalloproteases ('zincins'), catalytic domain"/>
    <property type="match status" value="1"/>
</dbReference>
<dbReference type="EMBL" id="CP036339">
    <property type="protein sequence ID" value="QDT74401.1"/>
    <property type="molecule type" value="Genomic_DNA"/>
</dbReference>
<feature type="signal peptide" evidence="2">
    <location>
        <begin position="1"/>
        <end position="35"/>
    </location>
</feature>
<accession>A0A517U1B0</accession>
<name>A0A517U1B0_9BACT</name>
<dbReference type="Pfam" id="PF17148">
    <property type="entry name" value="DUF5117"/>
    <property type="match status" value="1"/>
</dbReference>
<evidence type="ECO:0000313" key="5">
    <source>
        <dbReference type="EMBL" id="QDT74401.1"/>
    </source>
</evidence>
<dbReference type="InterPro" id="IPR033413">
    <property type="entry name" value="DUF5117"/>
</dbReference>
<dbReference type="CDD" id="cd04276">
    <property type="entry name" value="ZnMc_MMP_like_2"/>
    <property type="match status" value="1"/>
</dbReference>
<feature type="domain" description="EcxA zinc-binding" evidence="3">
    <location>
        <begin position="519"/>
        <end position="843"/>
    </location>
</feature>
<dbReference type="Pfam" id="PF16313">
    <property type="entry name" value="DUF4953"/>
    <property type="match status" value="1"/>
</dbReference>
<dbReference type="KEGG" id="llh:I41_35960"/>
<dbReference type="RefSeq" id="WP_210420981.1">
    <property type="nucleotide sequence ID" value="NZ_CP036339.1"/>
</dbReference>
<feature type="domain" description="DUF5117" evidence="4">
    <location>
        <begin position="106"/>
        <end position="286"/>
    </location>
</feature>
<evidence type="ECO:0000259" key="4">
    <source>
        <dbReference type="Pfam" id="PF17148"/>
    </source>
</evidence>
<sequence length="959" mass="106479" precursor="true">MKALRLVEQLTCRVAVAGAMLVALGAGVSAVPARADEPTPAKPSKFKDFGEVTKEAKKIEGLFDMYQDDDHLYAVIKGGDFNQNFLAPMSIARGVASAGTALNFGEQWVISFKRVGDRVQLIRKNLRYEAPKGTPLEKAVQQNYTDSVLMALPIVSDNAPGGGVLIDFGDIFLTNFANLPVGGLDRSRSNWHKVKGYPNNVELQVMVTFGGGGMGRASMHGDSGTIDPRGVTMVLHYSLVKMNDSGYRPRMADQRVGHFLSATKDFGSEDPDTQFVRRINRWRLEKANPEAELSSPKKQIVWWVEDTVPHEYRPYVEEGILEWNKAFEKIGFRNAISVRWQNERDEFDPEDVNYCTFRWITTPMTFAMSNLRSNPITGEMIDGDVIFDASWIRFWKQNHAYLVGSRGSDDGGKDDSDDDDAIVGVGEIISPIMAARYGYGLPASQQRMLHNHGPNEAHSGKKSPQIVPESFSSFQAALNEQAAANGCCAACQYSNSMQDQFRMAAVALAGRAGGKDGNPPEELIGQVIKSIVMHEVGHSLGLRHNFRASAMLDLDQVHDTAITREKGLVGSVMDYTPVNIALDGQKQGDYATTTLGPYDYWAIEYAYKPISGNEKEELKKIAARSPETGLEYATDEDLYMSNDPRVNVYDLGSDTLEYAKQRIELSNEVIKEMEKNLVKDGDSWARLRPAFLTVLNQYGDAAFLATQYLGGREISRDARGGEKAHDPIMPISGKKQRDALKFIAKNILVDEPIPMRPELLRRVTTEHWYHWGADMDMYAGKVGIPYYAQVEAIQNIPLAEAFGTPARMELIESNEAMVDADAKPLQTAEVFRTFTDAIWSDLKDLKKSDEGDETTELSLSKVRRNLQRRHLQYLVDIVLGPKGFGGSPLAFALFTSSGQQFPAEARSLARQHLKEIHRAVGATLENESVKLDELSRAHLEEINDQLQKVLDAKIEAGGV</sequence>
<keyword evidence="2" id="KW-0732">Signal</keyword>
<dbReference type="Proteomes" id="UP000317909">
    <property type="component" value="Chromosome"/>
</dbReference>
<keyword evidence="6" id="KW-1185">Reference proteome</keyword>
<evidence type="ECO:0000259" key="3">
    <source>
        <dbReference type="Pfam" id="PF16313"/>
    </source>
</evidence>
<dbReference type="InterPro" id="IPR034032">
    <property type="entry name" value="Zn_MMP-like_bac"/>
</dbReference>
<proteinExistence type="predicted"/>